<feature type="transmembrane region" description="Helical" evidence="3">
    <location>
        <begin position="142"/>
        <end position="162"/>
    </location>
</feature>
<accession>Q170X9</accession>
<evidence type="ECO:0000313" key="6">
    <source>
        <dbReference type="Proteomes" id="UP000682892"/>
    </source>
</evidence>
<dbReference type="KEGG" id="aag:5569558"/>
<dbReference type="Gene3D" id="3.40.50.300">
    <property type="entry name" value="P-loop containing nucleotide triphosphate hydrolases"/>
    <property type="match status" value="1"/>
</dbReference>
<dbReference type="GO" id="GO:0012505">
    <property type="term" value="C:endomembrane system"/>
    <property type="evidence" value="ECO:0007669"/>
    <property type="project" value="UniProtKB-ARBA"/>
</dbReference>
<dbReference type="InterPro" id="IPR027417">
    <property type="entry name" value="P-loop_NTPase"/>
</dbReference>
<dbReference type="GO" id="GO:0071218">
    <property type="term" value="P:cellular response to misfolded protein"/>
    <property type="evidence" value="ECO:0007669"/>
    <property type="project" value="TreeGrafter"/>
</dbReference>
<dbReference type="AlphaFoldDB" id="Q170X9"/>
<dbReference type="VEuPathDB" id="VectorBase:AAEL007757"/>
<reference evidence="5" key="3">
    <citation type="submission" date="2012-09" db="EMBL/GenBank/DDBJ databases">
        <authorList>
            <consortium name="VectorBase"/>
        </authorList>
    </citation>
    <scope>NUCLEOTIDE SEQUENCE</scope>
    <source>
        <strain evidence="5">Liverpool</strain>
    </source>
</reference>
<evidence type="ECO:0000256" key="2">
    <source>
        <dbReference type="SAM" id="MobiDB-lite"/>
    </source>
</evidence>
<dbReference type="GO" id="GO:0005737">
    <property type="term" value="C:cytoplasm"/>
    <property type="evidence" value="ECO:0007669"/>
    <property type="project" value="UniProtKB-ARBA"/>
</dbReference>
<reference evidence="5" key="1">
    <citation type="submission" date="2005-10" db="EMBL/GenBank/DDBJ databases">
        <authorList>
            <person name="Loftus B.J."/>
            <person name="Nene V.M."/>
            <person name="Hannick L.I."/>
            <person name="Bidwell S."/>
            <person name="Haas B."/>
            <person name="Amedeo P."/>
            <person name="Orvis J."/>
            <person name="Wortman J.R."/>
            <person name="White O.R."/>
            <person name="Salzberg S."/>
            <person name="Shumway M."/>
            <person name="Koo H."/>
            <person name="Zhao Y."/>
            <person name="Holmes M."/>
            <person name="Miller J."/>
            <person name="Schatz M."/>
            <person name="Pop M."/>
            <person name="Pai G."/>
            <person name="Utterback T."/>
            <person name="Rogers Y.-H."/>
            <person name="Kravitz S."/>
            <person name="Fraser C.M."/>
        </authorList>
    </citation>
    <scope>NUCLEOTIDE SEQUENCE</scope>
    <source>
        <strain evidence="5">Liverpool</strain>
    </source>
</reference>
<sequence length="421" mass="48063">MNRCSLFWLNFELVFAAHDILFIHFESDQEKAFPRIMLDRDDEDHLDALSIFSGTSETDRKRRYDFHFSLPSPQQLPQPMDVDTSGGPIRLSPSITSPRPSEKKQKLNSGRARLKIRKLANCEDDTSGSGSDQKRSGGMLRLRMVVCFSTVVLVAVLVALASREDLREEFYKRYMKQYQALLHDVDDYCSQEFDFSATAKALSSGLVGQSEAVEKIVEIVNRRQHERSTSIALLGSTGVGKSLMANIIAKKFQWQSNVHHFFWDFTSTAEKRFERFQSFLYGIRHGRDVELKCGRTLIIVDHLGRGDVDMINKIDARLRFVADKDDVQLMVLYVFQGALMKDGSDVVQHLNRNIEQVFLRSLNEKDLMKCINLETSDLGIKLDEHSGLREELIASMDVGRYGCKAVRAKLAYYSKMFENGS</sequence>
<organism evidence="5 6">
    <name type="scientific">Aedes aegypti</name>
    <name type="common">Yellowfever mosquito</name>
    <name type="synonym">Culex aegypti</name>
    <dbReference type="NCBI Taxonomy" id="7159"/>
    <lineage>
        <taxon>Eukaryota</taxon>
        <taxon>Metazoa</taxon>
        <taxon>Ecdysozoa</taxon>
        <taxon>Arthropoda</taxon>
        <taxon>Hexapoda</taxon>
        <taxon>Insecta</taxon>
        <taxon>Pterygota</taxon>
        <taxon>Neoptera</taxon>
        <taxon>Endopterygota</taxon>
        <taxon>Diptera</taxon>
        <taxon>Nematocera</taxon>
        <taxon>Culicoidea</taxon>
        <taxon>Culicidae</taxon>
        <taxon>Culicinae</taxon>
        <taxon>Aedini</taxon>
        <taxon>Aedes</taxon>
        <taxon>Stegomyia</taxon>
    </lineage>
</organism>
<keyword evidence="3" id="KW-0812">Transmembrane</keyword>
<keyword evidence="3" id="KW-0472">Membrane</keyword>
<dbReference type="eggNOG" id="ENOG502SDUG">
    <property type="taxonomic scope" value="Eukaryota"/>
</dbReference>
<dbReference type="PANTHER" id="PTHR10760:SF2">
    <property type="entry name" value="LD13476P-RELATED"/>
    <property type="match status" value="1"/>
</dbReference>
<dbReference type="EMBL" id="CH477463">
    <property type="protein sequence ID" value="EAT40530.1"/>
    <property type="molecule type" value="Genomic_DNA"/>
</dbReference>
<dbReference type="OMA" id="KAFPRIM"/>
<evidence type="ECO:0000256" key="1">
    <source>
        <dbReference type="ARBA" id="ARBA00006235"/>
    </source>
</evidence>
<dbReference type="Proteomes" id="UP000682892">
    <property type="component" value="Chromosome 1"/>
</dbReference>
<keyword evidence="4" id="KW-0732">Signal</keyword>
<feature type="region of interest" description="Disordered" evidence="2">
    <location>
        <begin position="70"/>
        <end position="109"/>
    </location>
</feature>
<dbReference type="InterPro" id="IPR010448">
    <property type="entry name" value="Torsin"/>
</dbReference>
<keyword evidence="3" id="KW-1133">Transmembrane helix</keyword>
<dbReference type="SUPFAM" id="SSF52540">
    <property type="entry name" value="P-loop containing nucleoside triphosphate hydrolases"/>
    <property type="match status" value="1"/>
</dbReference>
<dbReference type="PaxDb" id="7159-AAEL007757-PA"/>
<feature type="signal peptide" evidence="4">
    <location>
        <begin position="1"/>
        <end position="16"/>
    </location>
</feature>
<comment type="similarity">
    <text evidence="1">Belongs to the ClpA/ClpB family. Torsin subfamily.</text>
</comment>
<gene>
    <name evidence="5" type="ORF">AaeL_AAEL007757</name>
</gene>
<feature type="compositionally biased region" description="Low complexity" evidence="2">
    <location>
        <begin position="70"/>
        <end position="79"/>
    </location>
</feature>
<dbReference type="PhylomeDB" id="Q170X9"/>
<evidence type="ECO:0000313" key="5">
    <source>
        <dbReference type="EMBL" id="EAT40530.1"/>
    </source>
</evidence>
<evidence type="ECO:0000256" key="4">
    <source>
        <dbReference type="SAM" id="SignalP"/>
    </source>
</evidence>
<reference evidence="5" key="2">
    <citation type="journal article" date="2007" name="Science">
        <title>Genome sequence of Aedes aegypti, a major arbovirus vector.</title>
        <authorList>
            <person name="Nene V."/>
            <person name="Wortman J.R."/>
            <person name="Lawson D."/>
            <person name="Haas B."/>
            <person name="Kodira C."/>
            <person name="Tu Z.J."/>
            <person name="Loftus B."/>
            <person name="Xi Z."/>
            <person name="Megy K."/>
            <person name="Grabherr M."/>
            <person name="Ren Q."/>
            <person name="Zdobnov E.M."/>
            <person name="Lobo N.F."/>
            <person name="Campbell K.S."/>
            <person name="Brown S.E."/>
            <person name="Bonaldo M.F."/>
            <person name="Zhu J."/>
            <person name="Sinkins S.P."/>
            <person name="Hogenkamp D.G."/>
            <person name="Amedeo P."/>
            <person name="Arensburger P."/>
            <person name="Atkinson P.W."/>
            <person name="Bidwell S."/>
            <person name="Biedler J."/>
            <person name="Birney E."/>
            <person name="Bruggner R.V."/>
            <person name="Costas J."/>
            <person name="Coy M.R."/>
            <person name="Crabtree J."/>
            <person name="Crawford M."/>
            <person name="Debruyn B."/>
            <person name="Decaprio D."/>
            <person name="Eiglmeier K."/>
            <person name="Eisenstadt E."/>
            <person name="El-Dorry H."/>
            <person name="Gelbart W.M."/>
            <person name="Gomes S.L."/>
            <person name="Hammond M."/>
            <person name="Hannick L.I."/>
            <person name="Hogan J.R."/>
            <person name="Holmes M.H."/>
            <person name="Jaffe D."/>
            <person name="Johnston J.S."/>
            <person name="Kennedy R.C."/>
            <person name="Koo H."/>
            <person name="Kravitz S."/>
            <person name="Kriventseva E.V."/>
            <person name="Kulp D."/>
            <person name="Labutti K."/>
            <person name="Lee E."/>
            <person name="Li S."/>
            <person name="Lovin D.D."/>
            <person name="Mao C."/>
            <person name="Mauceli E."/>
            <person name="Menck C.F."/>
            <person name="Miller J.R."/>
            <person name="Montgomery P."/>
            <person name="Mori A."/>
            <person name="Nascimento A.L."/>
            <person name="Naveira H.F."/>
            <person name="Nusbaum C."/>
            <person name="O'leary S."/>
            <person name="Orvis J."/>
            <person name="Pertea M."/>
            <person name="Quesneville H."/>
            <person name="Reidenbach K.R."/>
            <person name="Rogers Y.H."/>
            <person name="Roth C.W."/>
            <person name="Schneider J.R."/>
            <person name="Schatz M."/>
            <person name="Shumway M."/>
            <person name="Stanke M."/>
            <person name="Stinson E.O."/>
            <person name="Tubio J.M."/>
            <person name="Vanzee J.P."/>
            <person name="Verjovski-Almeida S."/>
            <person name="Werner D."/>
            <person name="White O."/>
            <person name="Wyder S."/>
            <person name="Zeng Q."/>
            <person name="Zhao Q."/>
            <person name="Zhao Y."/>
            <person name="Hill C.A."/>
            <person name="Raikhel A.S."/>
            <person name="Soares M.B."/>
            <person name="Knudson D.L."/>
            <person name="Lee N.H."/>
            <person name="Galagan J."/>
            <person name="Salzberg S.L."/>
            <person name="Paulsen I.T."/>
            <person name="Dimopoulos G."/>
            <person name="Collins F.H."/>
            <person name="Birren B."/>
            <person name="Fraser-Liggett C.M."/>
            <person name="Severson D.W."/>
        </authorList>
    </citation>
    <scope>NUCLEOTIDE SEQUENCE [LARGE SCALE GENOMIC DNA]</scope>
    <source>
        <strain evidence="5">Liverpool</strain>
    </source>
</reference>
<dbReference type="HOGENOM" id="CLU_696889_0_0_1"/>
<evidence type="ECO:0000256" key="3">
    <source>
        <dbReference type="SAM" id="Phobius"/>
    </source>
</evidence>
<name>Q170X9_AEDAE</name>
<feature type="chain" id="PRO_5030175286" evidence="4">
    <location>
        <begin position="17"/>
        <end position="421"/>
    </location>
</feature>
<protein>
    <submittedName>
        <fullName evidence="5">AAEL007757-PA</fullName>
    </submittedName>
</protein>
<proteinExistence type="inferred from homology"/>
<dbReference type="PANTHER" id="PTHR10760">
    <property type="entry name" value="TORSIN"/>
    <property type="match status" value="1"/>
</dbReference>
<dbReference type="OrthoDB" id="8191652at2759"/>
<dbReference type="GO" id="GO:0005524">
    <property type="term" value="F:ATP binding"/>
    <property type="evidence" value="ECO:0007669"/>
    <property type="project" value="InterPro"/>
</dbReference>
<dbReference type="GO" id="GO:0016887">
    <property type="term" value="F:ATP hydrolysis activity"/>
    <property type="evidence" value="ECO:0007669"/>
    <property type="project" value="InterPro"/>
</dbReference>